<dbReference type="InterPro" id="IPR010248">
    <property type="entry name" value="His_ut_repres"/>
</dbReference>
<dbReference type="PROSITE" id="PS50949">
    <property type="entry name" value="HTH_GNTR"/>
    <property type="match status" value="1"/>
</dbReference>
<accession>A0ABU0FJ08</accession>
<dbReference type="InterPro" id="IPR028978">
    <property type="entry name" value="Chorismate_lyase_/UTRA_dom_sf"/>
</dbReference>
<dbReference type="RefSeq" id="WP_307432000.1">
    <property type="nucleotide sequence ID" value="NZ_JAUSVK010000001.1"/>
</dbReference>
<dbReference type="Pfam" id="PF00392">
    <property type="entry name" value="GntR"/>
    <property type="match status" value="1"/>
</dbReference>
<dbReference type="SMART" id="SM00345">
    <property type="entry name" value="HTH_GNTR"/>
    <property type="match status" value="1"/>
</dbReference>
<feature type="domain" description="HTH gntR-type" evidence="5">
    <location>
        <begin position="14"/>
        <end position="82"/>
    </location>
</feature>
<dbReference type="SMART" id="SM00866">
    <property type="entry name" value="UTRA"/>
    <property type="match status" value="1"/>
</dbReference>
<dbReference type="SUPFAM" id="SSF46785">
    <property type="entry name" value="Winged helix' DNA-binding domain"/>
    <property type="match status" value="1"/>
</dbReference>
<gene>
    <name evidence="6" type="ORF">J3R73_004395</name>
</gene>
<evidence type="ECO:0000259" key="5">
    <source>
        <dbReference type="PROSITE" id="PS50949"/>
    </source>
</evidence>
<dbReference type="SUPFAM" id="SSF64288">
    <property type="entry name" value="Chorismate lyase-like"/>
    <property type="match status" value="1"/>
</dbReference>
<keyword evidence="7" id="KW-1185">Reference proteome</keyword>
<dbReference type="InterPro" id="IPR011663">
    <property type="entry name" value="UTRA"/>
</dbReference>
<dbReference type="Gene3D" id="3.40.1410.10">
    <property type="entry name" value="Chorismate lyase-like"/>
    <property type="match status" value="1"/>
</dbReference>
<sequence length="245" mass="27003">MSEFQAGGAPAGATTLHQRILGDLEARIVSGEWPPGHRIPFEVELTERYRCSRMTVNKALTQLAASGLIERRRKAGSFVARPRSEAAVLAIHSIEAEVGALGLPYRFDLVRRQEQPETAADRLRLRLDDASRVIALTCRHFAGEAPFCLEERLVNVDAVPPAADADFAREPPGAWLTRHIPWTVAEHHIQAVAVRGETAAMLGLDGGTACLVVERRTWRGEQTVTAVRFTYPGDRHQLVARFSPS</sequence>
<name>A0ABU0FJ08_9HYPH</name>
<dbReference type="InterPro" id="IPR000524">
    <property type="entry name" value="Tscrpt_reg_HTH_GntR"/>
</dbReference>
<dbReference type="PANTHER" id="PTHR44846:SF16">
    <property type="entry name" value="TRANSCRIPTIONAL REGULATOR PHNF-RELATED"/>
    <property type="match status" value="1"/>
</dbReference>
<evidence type="ECO:0000256" key="3">
    <source>
        <dbReference type="ARBA" id="ARBA00023163"/>
    </source>
</evidence>
<comment type="caution">
    <text evidence="6">The sequence shown here is derived from an EMBL/GenBank/DDBJ whole genome shotgun (WGS) entry which is preliminary data.</text>
</comment>
<dbReference type="Pfam" id="PF07702">
    <property type="entry name" value="UTRA"/>
    <property type="match status" value="1"/>
</dbReference>
<keyword evidence="2" id="KW-0238">DNA-binding</keyword>
<evidence type="ECO:0000256" key="4">
    <source>
        <dbReference type="NCBIfam" id="TIGR02018"/>
    </source>
</evidence>
<dbReference type="InterPro" id="IPR050679">
    <property type="entry name" value="Bact_HTH_transcr_reg"/>
</dbReference>
<dbReference type="Proteomes" id="UP001237448">
    <property type="component" value="Unassembled WGS sequence"/>
</dbReference>
<organism evidence="6 7">
    <name type="scientific">Labrys monachus</name>
    <dbReference type="NCBI Taxonomy" id="217067"/>
    <lineage>
        <taxon>Bacteria</taxon>
        <taxon>Pseudomonadati</taxon>
        <taxon>Pseudomonadota</taxon>
        <taxon>Alphaproteobacteria</taxon>
        <taxon>Hyphomicrobiales</taxon>
        <taxon>Xanthobacteraceae</taxon>
        <taxon>Labrys</taxon>
    </lineage>
</organism>
<dbReference type="InterPro" id="IPR036390">
    <property type="entry name" value="WH_DNA-bd_sf"/>
</dbReference>
<evidence type="ECO:0000256" key="1">
    <source>
        <dbReference type="ARBA" id="ARBA00023015"/>
    </source>
</evidence>
<proteinExistence type="predicted"/>
<keyword evidence="1" id="KW-0805">Transcription regulation</keyword>
<reference evidence="6 7" key="1">
    <citation type="submission" date="2023-07" db="EMBL/GenBank/DDBJ databases">
        <title>Genomic Encyclopedia of Type Strains, Phase IV (KMG-IV): sequencing the most valuable type-strain genomes for metagenomic binning, comparative biology and taxonomic classification.</title>
        <authorList>
            <person name="Goeker M."/>
        </authorList>
    </citation>
    <scope>NUCLEOTIDE SEQUENCE [LARGE SCALE GENOMIC DNA]</scope>
    <source>
        <strain evidence="6 7">DSM 5896</strain>
    </source>
</reference>
<protein>
    <recommendedName>
        <fullName evidence="4">Histidine utilization repressor</fullName>
    </recommendedName>
</protein>
<evidence type="ECO:0000256" key="2">
    <source>
        <dbReference type="ARBA" id="ARBA00023125"/>
    </source>
</evidence>
<dbReference type="EMBL" id="JAUSVK010000001">
    <property type="protein sequence ID" value="MDQ0394603.1"/>
    <property type="molecule type" value="Genomic_DNA"/>
</dbReference>
<dbReference type="NCBIfam" id="TIGR02018">
    <property type="entry name" value="his_ut_repres"/>
    <property type="match status" value="1"/>
</dbReference>
<evidence type="ECO:0000313" key="7">
    <source>
        <dbReference type="Proteomes" id="UP001237448"/>
    </source>
</evidence>
<keyword evidence="3" id="KW-0804">Transcription</keyword>
<dbReference type="InterPro" id="IPR036388">
    <property type="entry name" value="WH-like_DNA-bd_sf"/>
</dbReference>
<evidence type="ECO:0000313" key="6">
    <source>
        <dbReference type="EMBL" id="MDQ0394603.1"/>
    </source>
</evidence>
<dbReference type="CDD" id="cd07377">
    <property type="entry name" value="WHTH_GntR"/>
    <property type="match status" value="1"/>
</dbReference>
<dbReference type="Gene3D" id="1.10.10.10">
    <property type="entry name" value="Winged helix-like DNA-binding domain superfamily/Winged helix DNA-binding domain"/>
    <property type="match status" value="1"/>
</dbReference>
<dbReference type="PRINTS" id="PR00035">
    <property type="entry name" value="HTHGNTR"/>
</dbReference>
<dbReference type="PANTHER" id="PTHR44846">
    <property type="entry name" value="MANNOSYL-D-GLYCERATE TRANSPORT/METABOLISM SYSTEM REPRESSOR MNGR-RELATED"/>
    <property type="match status" value="1"/>
</dbReference>